<evidence type="ECO:0000313" key="3">
    <source>
        <dbReference type="Proteomes" id="UP001589766"/>
    </source>
</evidence>
<name>A0ABV6F4J4_9MICC</name>
<comment type="caution">
    <text evidence="2">The sequence shown here is derived from an EMBL/GenBank/DDBJ whole genome shotgun (WGS) entry which is preliminary data.</text>
</comment>
<dbReference type="Gene3D" id="3.40.50.1010">
    <property type="entry name" value="5'-nuclease"/>
    <property type="match status" value="1"/>
</dbReference>
<sequence length="154" mass="16267">MDIENMVGSSAPTRSEVAQIERRICAAVQPCAGDHTVVAASHHNALAMSLGWTGTAQRKWRSGIDGADLALLEAVADIPWIAERYRRVVIASGDHAFTFAVASLRAAGVEVIVIRPDIGFSSALRRAAGPNVVSLGSRPPANVVNLFTHTKDAA</sequence>
<evidence type="ECO:0000313" key="2">
    <source>
        <dbReference type="EMBL" id="MFC0248425.1"/>
    </source>
</evidence>
<gene>
    <name evidence="2" type="ORF">ACFFIO_07915</name>
</gene>
<proteinExistence type="predicted"/>
<dbReference type="Pfam" id="PF01936">
    <property type="entry name" value="NYN"/>
    <property type="match status" value="1"/>
</dbReference>
<dbReference type="EMBL" id="JBHLWH010000021">
    <property type="protein sequence ID" value="MFC0248425.1"/>
    <property type="molecule type" value="Genomic_DNA"/>
</dbReference>
<dbReference type="RefSeq" id="WP_378041041.1">
    <property type="nucleotide sequence ID" value="NZ_JBHLWH010000021.1"/>
</dbReference>
<reference evidence="2 3" key="1">
    <citation type="submission" date="2024-09" db="EMBL/GenBank/DDBJ databases">
        <authorList>
            <person name="Sun Q."/>
            <person name="Mori K."/>
        </authorList>
    </citation>
    <scope>NUCLEOTIDE SEQUENCE [LARGE SCALE GENOMIC DNA]</scope>
    <source>
        <strain evidence="2 3">CCM 7609</strain>
    </source>
</reference>
<dbReference type="InterPro" id="IPR021139">
    <property type="entry name" value="NYN"/>
</dbReference>
<feature type="domain" description="NYN" evidence="1">
    <location>
        <begin position="78"/>
        <end position="128"/>
    </location>
</feature>
<accession>A0ABV6F4J4</accession>
<dbReference type="Proteomes" id="UP001589766">
    <property type="component" value="Unassembled WGS sequence"/>
</dbReference>
<evidence type="ECO:0000259" key="1">
    <source>
        <dbReference type="Pfam" id="PF01936"/>
    </source>
</evidence>
<organism evidence="2 3">
    <name type="scientific">Citricoccus parietis</name>
    <dbReference type="NCBI Taxonomy" id="592307"/>
    <lineage>
        <taxon>Bacteria</taxon>
        <taxon>Bacillati</taxon>
        <taxon>Actinomycetota</taxon>
        <taxon>Actinomycetes</taxon>
        <taxon>Micrococcales</taxon>
        <taxon>Micrococcaceae</taxon>
        <taxon>Citricoccus</taxon>
    </lineage>
</organism>
<keyword evidence="3" id="KW-1185">Reference proteome</keyword>
<protein>
    <submittedName>
        <fullName evidence="2">NYN domain-containing protein</fullName>
    </submittedName>
</protein>